<name>A0A8J3EPK0_9BACL</name>
<dbReference type="EMBL" id="BMFV01000035">
    <property type="protein sequence ID" value="GGH86878.1"/>
    <property type="molecule type" value="Genomic_DNA"/>
</dbReference>
<protein>
    <recommendedName>
        <fullName evidence="3">UbiC transcription regulator-associated domain-containing protein</fullName>
    </recommendedName>
</protein>
<dbReference type="SUPFAM" id="SSF64288">
    <property type="entry name" value="Chorismate lyase-like"/>
    <property type="match status" value="1"/>
</dbReference>
<reference evidence="1" key="2">
    <citation type="submission" date="2020-09" db="EMBL/GenBank/DDBJ databases">
        <authorList>
            <person name="Sun Q."/>
            <person name="Zhou Y."/>
        </authorList>
    </citation>
    <scope>NUCLEOTIDE SEQUENCE</scope>
    <source>
        <strain evidence="1">CGMCC 1.12777</strain>
    </source>
</reference>
<evidence type="ECO:0000313" key="1">
    <source>
        <dbReference type="EMBL" id="GGH86878.1"/>
    </source>
</evidence>
<evidence type="ECO:0008006" key="3">
    <source>
        <dbReference type="Google" id="ProtNLM"/>
    </source>
</evidence>
<accession>A0A8J3EPK0</accession>
<comment type="caution">
    <text evidence="1">The sequence shown here is derived from an EMBL/GenBank/DDBJ whole genome shotgun (WGS) entry which is preliminary data.</text>
</comment>
<dbReference type="InterPro" id="IPR028978">
    <property type="entry name" value="Chorismate_lyase_/UTRA_dom_sf"/>
</dbReference>
<organism evidence="1 2">
    <name type="scientific">Pullulanibacillus pueri</name>
    <dbReference type="NCBI Taxonomy" id="1437324"/>
    <lineage>
        <taxon>Bacteria</taxon>
        <taxon>Bacillati</taxon>
        <taxon>Bacillota</taxon>
        <taxon>Bacilli</taxon>
        <taxon>Bacillales</taxon>
        <taxon>Sporolactobacillaceae</taxon>
        <taxon>Pullulanibacillus</taxon>
    </lineage>
</organism>
<dbReference type="AlphaFoldDB" id="A0A8J3EPK0"/>
<reference evidence="1" key="1">
    <citation type="journal article" date="2014" name="Int. J. Syst. Evol. Microbiol.">
        <title>Complete genome sequence of Corynebacterium casei LMG S-19264T (=DSM 44701T), isolated from a smear-ripened cheese.</title>
        <authorList>
            <consortium name="US DOE Joint Genome Institute (JGI-PGF)"/>
            <person name="Walter F."/>
            <person name="Albersmeier A."/>
            <person name="Kalinowski J."/>
            <person name="Ruckert C."/>
        </authorList>
    </citation>
    <scope>NUCLEOTIDE SEQUENCE</scope>
    <source>
        <strain evidence="1">CGMCC 1.12777</strain>
    </source>
</reference>
<dbReference type="Proteomes" id="UP000656813">
    <property type="component" value="Unassembled WGS sequence"/>
</dbReference>
<keyword evidence="2" id="KW-1185">Reference proteome</keyword>
<gene>
    <name evidence="1" type="ORF">GCM10007096_35600</name>
</gene>
<proteinExistence type="predicted"/>
<sequence>MLPYDNGTLFERISKFELVIPALEQAGVKISRTRLILEPQVLKEDFPTLKLHKGEPVLLLCCIAFDEHEHPVSLIEHLITSQGAQSLLHFDFPNN</sequence>
<evidence type="ECO:0000313" key="2">
    <source>
        <dbReference type="Proteomes" id="UP000656813"/>
    </source>
</evidence>